<sequence length="92" mass="10319">MRLGMGQKQANGMRYTQNLSEDQDETQRNQEKGLQSDERNIYNEKKEKNQNACPDWGVKGGGGGFEINKDEPPIGHVPCDLPNSDSAFSRPH</sequence>
<gene>
    <name evidence="2" type="primary">Dsec\GM22312</name>
    <name evidence="2" type="ORF">Dsec_GM22312</name>
</gene>
<evidence type="ECO:0000313" key="3">
    <source>
        <dbReference type="Proteomes" id="UP000001292"/>
    </source>
</evidence>
<dbReference type="Proteomes" id="UP000001292">
    <property type="component" value="Unassembled WGS sequence"/>
</dbReference>
<proteinExistence type="predicted"/>
<feature type="compositionally biased region" description="Basic and acidic residues" evidence="1">
    <location>
        <begin position="25"/>
        <end position="49"/>
    </location>
</feature>
<feature type="region of interest" description="Disordered" evidence="1">
    <location>
        <begin position="1"/>
        <end position="92"/>
    </location>
</feature>
<dbReference type="AlphaFoldDB" id="B4IAE1"/>
<accession>B4IAE1</accession>
<name>B4IAE1_DROSE</name>
<keyword evidence="3" id="KW-1185">Reference proteome</keyword>
<evidence type="ECO:0000256" key="1">
    <source>
        <dbReference type="SAM" id="MobiDB-lite"/>
    </source>
</evidence>
<dbReference type="HOGENOM" id="CLU_2415623_0_0_1"/>
<organism evidence="3">
    <name type="scientific">Drosophila sechellia</name>
    <name type="common">Fruit fly</name>
    <dbReference type="NCBI Taxonomy" id="7238"/>
    <lineage>
        <taxon>Eukaryota</taxon>
        <taxon>Metazoa</taxon>
        <taxon>Ecdysozoa</taxon>
        <taxon>Arthropoda</taxon>
        <taxon>Hexapoda</taxon>
        <taxon>Insecta</taxon>
        <taxon>Pterygota</taxon>
        <taxon>Neoptera</taxon>
        <taxon>Endopterygota</taxon>
        <taxon>Diptera</taxon>
        <taxon>Brachycera</taxon>
        <taxon>Muscomorpha</taxon>
        <taxon>Ephydroidea</taxon>
        <taxon>Drosophilidae</taxon>
        <taxon>Drosophila</taxon>
        <taxon>Sophophora</taxon>
    </lineage>
</organism>
<evidence type="ECO:0000313" key="2">
    <source>
        <dbReference type="EMBL" id="EDW44254.1"/>
    </source>
</evidence>
<feature type="compositionally biased region" description="Polar residues" evidence="1">
    <location>
        <begin position="8"/>
        <end position="20"/>
    </location>
</feature>
<feature type="compositionally biased region" description="Polar residues" evidence="1">
    <location>
        <begin position="83"/>
        <end position="92"/>
    </location>
</feature>
<reference evidence="2 3" key="1">
    <citation type="journal article" date="2007" name="Nature">
        <title>Evolution of genes and genomes on the Drosophila phylogeny.</title>
        <authorList>
            <consortium name="Drosophila 12 Genomes Consortium"/>
            <person name="Clark A.G."/>
            <person name="Eisen M.B."/>
            <person name="Smith D.R."/>
            <person name="Bergman C.M."/>
            <person name="Oliver B."/>
            <person name="Markow T.A."/>
            <person name="Kaufman T.C."/>
            <person name="Kellis M."/>
            <person name="Gelbart W."/>
            <person name="Iyer V.N."/>
            <person name="Pollard D.A."/>
            <person name="Sackton T.B."/>
            <person name="Larracuente A.M."/>
            <person name="Singh N.D."/>
            <person name="Abad J.P."/>
            <person name="Abt D.N."/>
            <person name="Adryan B."/>
            <person name="Aguade M."/>
            <person name="Akashi H."/>
            <person name="Anderson W.W."/>
            <person name="Aquadro C.F."/>
            <person name="Ardell D.H."/>
            <person name="Arguello R."/>
            <person name="Artieri C.G."/>
            <person name="Barbash D.A."/>
            <person name="Barker D."/>
            <person name="Barsanti P."/>
            <person name="Batterham P."/>
            <person name="Batzoglou S."/>
            <person name="Begun D."/>
            <person name="Bhutkar A."/>
            <person name="Blanco E."/>
            <person name="Bosak S.A."/>
            <person name="Bradley R.K."/>
            <person name="Brand A.D."/>
            <person name="Brent M.R."/>
            <person name="Brooks A.N."/>
            <person name="Brown R.H."/>
            <person name="Butlin R.K."/>
            <person name="Caggese C."/>
            <person name="Calvi B.R."/>
            <person name="Bernardo de Carvalho A."/>
            <person name="Caspi A."/>
            <person name="Castrezana S."/>
            <person name="Celniker S.E."/>
            <person name="Chang J.L."/>
            <person name="Chapple C."/>
            <person name="Chatterji S."/>
            <person name="Chinwalla A."/>
            <person name="Civetta A."/>
            <person name="Clifton S.W."/>
            <person name="Comeron J.M."/>
            <person name="Costello J.C."/>
            <person name="Coyne J.A."/>
            <person name="Daub J."/>
            <person name="David R.G."/>
            <person name="Delcher A.L."/>
            <person name="Delehaunty K."/>
            <person name="Do C.B."/>
            <person name="Ebling H."/>
            <person name="Edwards K."/>
            <person name="Eickbush T."/>
            <person name="Evans J.D."/>
            <person name="Filipski A."/>
            <person name="Findeiss S."/>
            <person name="Freyhult E."/>
            <person name="Fulton L."/>
            <person name="Fulton R."/>
            <person name="Garcia A.C."/>
            <person name="Gardiner A."/>
            <person name="Garfield D.A."/>
            <person name="Garvin B.E."/>
            <person name="Gibson G."/>
            <person name="Gilbert D."/>
            <person name="Gnerre S."/>
            <person name="Godfrey J."/>
            <person name="Good R."/>
            <person name="Gotea V."/>
            <person name="Gravely B."/>
            <person name="Greenberg A.J."/>
            <person name="Griffiths-Jones S."/>
            <person name="Gross S."/>
            <person name="Guigo R."/>
            <person name="Gustafson E.A."/>
            <person name="Haerty W."/>
            <person name="Hahn M.W."/>
            <person name="Halligan D.L."/>
            <person name="Halpern A.L."/>
            <person name="Halter G.M."/>
            <person name="Han M.V."/>
            <person name="Heger A."/>
            <person name="Hillier L."/>
            <person name="Hinrichs A.S."/>
            <person name="Holmes I."/>
            <person name="Hoskins R.A."/>
            <person name="Hubisz M.J."/>
            <person name="Hultmark D."/>
            <person name="Huntley M.A."/>
            <person name="Jaffe D.B."/>
            <person name="Jagadeeshan S."/>
            <person name="Jeck W.R."/>
            <person name="Johnson J."/>
            <person name="Jones C.D."/>
            <person name="Jordan W.C."/>
            <person name="Karpen G.H."/>
            <person name="Kataoka E."/>
            <person name="Keightley P.D."/>
            <person name="Kheradpour P."/>
            <person name="Kirkness E.F."/>
            <person name="Koerich L.B."/>
            <person name="Kristiansen K."/>
            <person name="Kudrna D."/>
            <person name="Kulathinal R.J."/>
            <person name="Kumar S."/>
            <person name="Kwok R."/>
            <person name="Lander E."/>
            <person name="Langley C.H."/>
            <person name="Lapoint R."/>
            <person name="Lazzaro B.P."/>
            <person name="Lee S.J."/>
            <person name="Levesque L."/>
            <person name="Li R."/>
            <person name="Lin C.F."/>
            <person name="Lin M.F."/>
            <person name="Lindblad-Toh K."/>
            <person name="Llopart A."/>
            <person name="Long M."/>
            <person name="Low L."/>
            <person name="Lozovsky E."/>
            <person name="Lu J."/>
            <person name="Luo M."/>
            <person name="Machado C.A."/>
            <person name="Makalowski W."/>
            <person name="Marzo M."/>
            <person name="Matsuda M."/>
            <person name="Matzkin L."/>
            <person name="McAllister B."/>
            <person name="McBride C.S."/>
            <person name="McKernan B."/>
            <person name="McKernan K."/>
            <person name="Mendez-Lago M."/>
            <person name="Minx P."/>
            <person name="Mollenhauer M.U."/>
            <person name="Montooth K."/>
            <person name="Mount S.M."/>
            <person name="Mu X."/>
            <person name="Myers E."/>
            <person name="Negre B."/>
            <person name="Newfeld S."/>
            <person name="Nielsen R."/>
            <person name="Noor M.A."/>
            <person name="O'Grady P."/>
            <person name="Pachter L."/>
            <person name="Papaceit M."/>
            <person name="Parisi M.J."/>
            <person name="Parisi M."/>
            <person name="Parts L."/>
            <person name="Pedersen J.S."/>
            <person name="Pesole G."/>
            <person name="Phillippy A.M."/>
            <person name="Ponting C.P."/>
            <person name="Pop M."/>
            <person name="Porcelli D."/>
            <person name="Powell J.R."/>
            <person name="Prohaska S."/>
            <person name="Pruitt K."/>
            <person name="Puig M."/>
            <person name="Quesneville H."/>
            <person name="Ram K.R."/>
            <person name="Rand D."/>
            <person name="Rasmussen M.D."/>
            <person name="Reed L.K."/>
            <person name="Reenan R."/>
            <person name="Reily A."/>
            <person name="Remington K.A."/>
            <person name="Rieger T.T."/>
            <person name="Ritchie M.G."/>
            <person name="Robin C."/>
            <person name="Rogers Y.H."/>
            <person name="Rohde C."/>
            <person name="Rozas J."/>
            <person name="Rubenfield M.J."/>
            <person name="Ruiz A."/>
            <person name="Russo S."/>
            <person name="Salzberg S.L."/>
            <person name="Sanchez-Gracia A."/>
            <person name="Saranga D.J."/>
            <person name="Sato H."/>
            <person name="Schaeffer S.W."/>
            <person name="Schatz M.C."/>
            <person name="Schlenke T."/>
            <person name="Schwartz R."/>
            <person name="Segarra C."/>
            <person name="Singh R.S."/>
            <person name="Sirot L."/>
            <person name="Sirota M."/>
            <person name="Sisneros N.B."/>
            <person name="Smith C.D."/>
            <person name="Smith T.F."/>
            <person name="Spieth J."/>
            <person name="Stage D.E."/>
            <person name="Stark A."/>
            <person name="Stephan W."/>
            <person name="Strausberg R.L."/>
            <person name="Strempel S."/>
            <person name="Sturgill D."/>
            <person name="Sutton G."/>
            <person name="Sutton G.G."/>
            <person name="Tao W."/>
            <person name="Teichmann S."/>
            <person name="Tobari Y.N."/>
            <person name="Tomimura Y."/>
            <person name="Tsolas J.M."/>
            <person name="Valente V.L."/>
            <person name="Venter E."/>
            <person name="Venter J.C."/>
            <person name="Vicario S."/>
            <person name="Vieira F.G."/>
            <person name="Vilella A.J."/>
            <person name="Villasante A."/>
            <person name="Walenz B."/>
            <person name="Wang J."/>
            <person name="Wasserman M."/>
            <person name="Watts T."/>
            <person name="Wilson D."/>
            <person name="Wilson R.K."/>
            <person name="Wing R.A."/>
            <person name="Wolfner M.F."/>
            <person name="Wong A."/>
            <person name="Wong G.K."/>
            <person name="Wu C.I."/>
            <person name="Wu G."/>
            <person name="Yamamoto D."/>
            <person name="Yang H.P."/>
            <person name="Yang S.P."/>
            <person name="Yorke J.A."/>
            <person name="Yoshida K."/>
            <person name="Zdobnov E."/>
            <person name="Zhang P."/>
            <person name="Zhang Y."/>
            <person name="Zimin A.V."/>
            <person name="Baldwin J."/>
            <person name="Abdouelleil A."/>
            <person name="Abdulkadir J."/>
            <person name="Abebe A."/>
            <person name="Abera B."/>
            <person name="Abreu J."/>
            <person name="Acer S.C."/>
            <person name="Aftuck L."/>
            <person name="Alexander A."/>
            <person name="An P."/>
            <person name="Anderson E."/>
            <person name="Anderson S."/>
            <person name="Arachi H."/>
            <person name="Azer M."/>
            <person name="Bachantsang P."/>
            <person name="Barry A."/>
            <person name="Bayul T."/>
            <person name="Berlin A."/>
            <person name="Bessette D."/>
            <person name="Bloom T."/>
            <person name="Blye J."/>
            <person name="Boguslavskiy L."/>
            <person name="Bonnet C."/>
            <person name="Boukhgalter B."/>
            <person name="Bourzgui I."/>
            <person name="Brown A."/>
            <person name="Cahill P."/>
            <person name="Channer S."/>
            <person name="Cheshatsang Y."/>
            <person name="Chuda L."/>
            <person name="Citroen M."/>
            <person name="Collymore A."/>
            <person name="Cooke P."/>
            <person name="Costello M."/>
            <person name="D'Aco K."/>
            <person name="Daza R."/>
            <person name="De Haan G."/>
            <person name="DeGray S."/>
            <person name="DeMaso C."/>
            <person name="Dhargay N."/>
            <person name="Dooley K."/>
            <person name="Dooley E."/>
            <person name="Doricent M."/>
            <person name="Dorje P."/>
            <person name="Dorjee K."/>
            <person name="Dupes A."/>
            <person name="Elong R."/>
            <person name="Falk J."/>
            <person name="Farina A."/>
            <person name="Faro S."/>
            <person name="Ferguson D."/>
            <person name="Fisher S."/>
            <person name="Foley C.D."/>
            <person name="Franke A."/>
            <person name="Friedrich D."/>
            <person name="Gadbois L."/>
            <person name="Gearin G."/>
            <person name="Gearin C.R."/>
            <person name="Giannoukos G."/>
            <person name="Goode T."/>
            <person name="Graham J."/>
            <person name="Grandbois E."/>
            <person name="Grewal S."/>
            <person name="Gyaltsen K."/>
            <person name="Hafez N."/>
            <person name="Hagos B."/>
            <person name="Hall J."/>
            <person name="Henson C."/>
            <person name="Hollinger A."/>
            <person name="Honan T."/>
            <person name="Huard M.D."/>
            <person name="Hughes L."/>
            <person name="Hurhula B."/>
            <person name="Husby M.E."/>
            <person name="Kamat A."/>
            <person name="Kanga B."/>
            <person name="Kashin S."/>
            <person name="Khazanovich D."/>
            <person name="Kisner P."/>
            <person name="Lance K."/>
            <person name="Lara M."/>
            <person name="Lee W."/>
            <person name="Lennon N."/>
            <person name="Letendre F."/>
            <person name="LeVine R."/>
            <person name="Lipovsky A."/>
            <person name="Liu X."/>
            <person name="Liu J."/>
            <person name="Liu S."/>
            <person name="Lokyitsang T."/>
            <person name="Lokyitsang Y."/>
            <person name="Lubonja R."/>
            <person name="Lui A."/>
            <person name="MacDonald P."/>
            <person name="Magnisalis V."/>
            <person name="Maru K."/>
            <person name="Matthews C."/>
            <person name="McCusker W."/>
            <person name="McDonough S."/>
            <person name="Mehta T."/>
            <person name="Meldrim J."/>
            <person name="Meneus L."/>
            <person name="Mihai O."/>
            <person name="Mihalev A."/>
            <person name="Mihova T."/>
            <person name="Mittelman R."/>
            <person name="Mlenga V."/>
            <person name="Montmayeur A."/>
            <person name="Mulrain L."/>
            <person name="Navidi A."/>
            <person name="Naylor J."/>
            <person name="Negash T."/>
            <person name="Nguyen T."/>
            <person name="Nguyen N."/>
            <person name="Nicol R."/>
            <person name="Norbu C."/>
            <person name="Norbu N."/>
            <person name="Novod N."/>
            <person name="O'Neill B."/>
            <person name="Osman S."/>
            <person name="Markiewicz E."/>
            <person name="Oyono O.L."/>
            <person name="Patti C."/>
            <person name="Phunkhang P."/>
            <person name="Pierre F."/>
            <person name="Priest M."/>
            <person name="Raghuraman S."/>
            <person name="Rege F."/>
            <person name="Reyes R."/>
            <person name="Rise C."/>
            <person name="Rogov P."/>
            <person name="Ross K."/>
            <person name="Ryan E."/>
            <person name="Settipalli S."/>
            <person name="Shea T."/>
            <person name="Sherpa N."/>
            <person name="Shi L."/>
            <person name="Shih D."/>
            <person name="Sparrow T."/>
            <person name="Spaulding J."/>
            <person name="Stalker J."/>
            <person name="Stange-Thomann N."/>
            <person name="Stavropoulos S."/>
            <person name="Stone C."/>
            <person name="Strader C."/>
            <person name="Tesfaye S."/>
            <person name="Thomson T."/>
            <person name="Thoulutsang Y."/>
            <person name="Thoulutsang D."/>
            <person name="Topham K."/>
            <person name="Topping I."/>
            <person name="Tsamla T."/>
            <person name="Vassiliev H."/>
            <person name="Vo A."/>
            <person name="Wangchuk T."/>
            <person name="Wangdi T."/>
            <person name="Weiand M."/>
            <person name="Wilkinson J."/>
            <person name="Wilson A."/>
            <person name="Yadav S."/>
            <person name="Young G."/>
            <person name="Yu Q."/>
            <person name="Zembek L."/>
            <person name="Zhong D."/>
            <person name="Zimmer A."/>
            <person name="Zwirko Z."/>
            <person name="Jaffe D.B."/>
            <person name="Alvarez P."/>
            <person name="Brockman W."/>
            <person name="Butler J."/>
            <person name="Chin C."/>
            <person name="Gnerre S."/>
            <person name="Grabherr M."/>
            <person name="Kleber M."/>
            <person name="Mauceli E."/>
            <person name="MacCallum I."/>
        </authorList>
    </citation>
    <scope>NUCLEOTIDE SEQUENCE [LARGE SCALE GENOMIC DNA]</scope>
    <source>
        <strain evidence="3">Rob3c / Tucson 14021-0248.25</strain>
    </source>
</reference>
<dbReference type="OMA" id="DEPPIGH"/>
<dbReference type="EMBL" id="CH480826">
    <property type="protein sequence ID" value="EDW44254.1"/>
    <property type="molecule type" value="Genomic_DNA"/>
</dbReference>
<protein>
    <submittedName>
        <fullName evidence="2">GM22312</fullName>
    </submittedName>
</protein>